<dbReference type="AlphaFoldDB" id="K4LKX1"/>
<accession>K4LKX1</accession>
<dbReference type="HOGENOM" id="CLU_1585707_0_0_9"/>
<name>K4LKX1_THEPS</name>
<keyword evidence="2" id="KW-1185">Reference proteome</keyword>
<dbReference type="RefSeq" id="WP_015051487.1">
    <property type="nucleotide sequence ID" value="NC_018870.1"/>
</dbReference>
<evidence type="ECO:0000313" key="2">
    <source>
        <dbReference type="Proteomes" id="UP000000467"/>
    </source>
</evidence>
<reference evidence="1 2" key="1">
    <citation type="journal article" date="2012" name="BMC Genomics">
        <title>Genome-guided analysis of physiological and morphological traits of the fermentative acetate oxidizer Thermacetogenium phaeum.</title>
        <authorList>
            <person name="Oehler D."/>
            <person name="Poehlein A."/>
            <person name="Leimbach A."/>
            <person name="Muller N."/>
            <person name="Daniel R."/>
            <person name="Gottschalk G."/>
            <person name="Schink B."/>
        </authorList>
    </citation>
    <scope>NUCLEOTIDE SEQUENCE [LARGE SCALE GENOMIC DNA]</scope>
    <source>
        <strain evidence="2">ATCC BAA-254 / DSM 26808 / PB</strain>
    </source>
</reference>
<sequence>MAMNKERLLSLAYRLLEGPPLREMGAKKGTTAVKTVAGIFRDVSRSSKADDRMHKALTMVEALAGSPLARYGMRQQYEAIISALEISRGRVNHPDLKGLSFDELAYVLGWLSRIFHAQIAGVSASGVQTRSKNRRLQGDVVKNEEKPPLNEHDDWKKVLMNWANKQKL</sequence>
<dbReference type="EMBL" id="CP003732">
    <property type="protein sequence ID" value="AFV12625.1"/>
    <property type="molecule type" value="Genomic_DNA"/>
</dbReference>
<organism evidence="1 2">
    <name type="scientific">Thermacetogenium phaeum (strain ATCC BAA-254 / DSM 26808 / PB)</name>
    <dbReference type="NCBI Taxonomy" id="1089553"/>
    <lineage>
        <taxon>Bacteria</taxon>
        <taxon>Bacillati</taxon>
        <taxon>Bacillota</taxon>
        <taxon>Clostridia</taxon>
        <taxon>Thermoanaerobacterales</taxon>
        <taxon>Thermoanaerobacteraceae</taxon>
        <taxon>Thermacetogenium</taxon>
    </lineage>
</organism>
<proteinExistence type="predicted"/>
<dbReference type="eggNOG" id="ENOG5034BWC">
    <property type="taxonomic scope" value="Bacteria"/>
</dbReference>
<dbReference type="STRING" id="1089553.Tph_c24480"/>
<gene>
    <name evidence="1" type="ordered locus">Tph_c24480</name>
</gene>
<evidence type="ECO:0000313" key="1">
    <source>
        <dbReference type="EMBL" id="AFV12625.1"/>
    </source>
</evidence>
<dbReference type="OrthoDB" id="2112912at2"/>
<dbReference type="KEGG" id="tpz:Tph_c24480"/>
<dbReference type="Proteomes" id="UP000000467">
    <property type="component" value="Chromosome"/>
</dbReference>
<protein>
    <submittedName>
        <fullName evidence="1">Uncharacterized protein</fullName>
    </submittedName>
</protein>